<accession>A0A182LT73</accession>
<evidence type="ECO:0000313" key="2">
    <source>
        <dbReference type="Proteomes" id="UP000075883"/>
    </source>
</evidence>
<name>A0A182LT73_9DIPT</name>
<reference evidence="1" key="2">
    <citation type="submission" date="2020-05" db="UniProtKB">
        <authorList>
            <consortium name="EnsemblMetazoa"/>
        </authorList>
    </citation>
    <scope>IDENTIFICATION</scope>
    <source>
        <strain evidence="1">A-37</strain>
    </source>
</reference>
<dbReference type="EnsemblMetazoa" id="ACUA001345-RA">
    <property type="protein sequence ID" value="ACUA001345-PA"/>
    <property type="gene ID" value="ACUA001345"/>
</dbReference>
<dbReference type="Proteomes" id="UP000075883">
    <property type="component" value="Unassembled WGS sequence"/>
</dbReference>
<protein>
    <submittedName>
        <fullName evidence="1">Uncharacterized protein</fullName>
    </submittedName>
</protein>
<evidence type="ECO:0000313" key="1">
    <source>
        <dbReference type="EnsemblMetazoa" id="ACUA001345-PA"/>
    </source>
</evidence>
<reference evidence="2" key="1">
    <citation type="submission" date="2013-09" db="EMBL/GenBank/DDBJ databases">
        <title>The Genome Sequence of Anopheles culicifacies species A.</title>
        <authorList>
            <consortium name="The Broad Institute Genomics Platform"/>
            <person name="Neafsey D.E."/>
            <person name="Besansky N."/>
            <person name="Howell P."/>
            <person name="Walton C."/>
            <person name="Young S.K."/>
            <person name="Zeng Q."/>
            <person name="Gargeya S."/>
            <person name="Fitzgerald M."/>
            <person name="Haas B."/>
            <person name="Abouelleil A."/>
            <person name="Allen A.W."/>
            <person name="Alvarado L."/>
            <person name="Arachchi H.M."/>
            <person name="Berlin A.M."/>
            <person name="Chapman S.B."/>
            <person name="Gainer-Dewar J."/>
            <person name="Goldberg J."/>
            <person name="Griggs A."/>
            <person name="Gujja S."/>
            <person name="Hansen M."/>
            <person name="Howarth C."/>
            <person name="Imamovic A."/>
            <person name="Ireland A."/>
            <person name="Larimer J."/>
            <person name="McCowan C."/>
            <person name="Murphy C."/>
            <person name="Pearson M."/>
            <person name="Poon T.W."/>
            <person name="Priest M."/>
            <person name="Roberts A."/>
            <person name="Saif S."/>
            <person name="Shea T."/>
            <person name="Sisk P."/>
            <person name="Sykes S."/>
            <person name="Wortman J."/>
            <person name="Nusbaum C."/>
            <person name="Birren B."/>
        </authorList>
    </citation>
    <scope>NUCLEOTIDE SEQUENCE [LARGE SCALE GENOMIC DNA]</scope>
    <source>
        <strain evidence="2">A-37</strain>
    </source>
</reference>
<keyword evidence="2" id="KW-1185">Reference proteome</keyword>
<sequence>MVLPTRMTTHRTSTKRFTRRRLMKTKTYSIPCLPSPPRITMNSSRNYRCATPNDIRPFPYAISGVQSLAIYLITSDSCCEPCERKSEQETDLTQLERFMLVPDTTMCDPVQL</sequence>
<dbReference type="VEuPathDB" id="VectorBase:ACUA001345"/>
<dbReference type="AlphaFoldDB" id="A0A182LT73"/>
<dbReference type="EMBL" id="AXCM01007336">
    <property type="status" value="NOT_ANNOTATED_CDS"/>
    <property type="molecule type" value="Genomic_DNA"/>
</dbReference>
<proteinExistence type="predicted"/>
<organism evidence="1 2">
    <name type="scientific">Anopheles culicifacies</name>
    <dbReference type="NCBI Taxonomy" id="139723"/>
    <lineage>
        <taxon>Eukaryota</taxon>
        <taxon>Metazoa</taxon>
        <taxon>Ecdysozoa</taxon>
        <taxon>Arthropoda</taxon>
        <taxon>Hexapoda</taxon>
        <taxon>Insecta</taxon>
        <taxon>Pterygota</taxon>
        <taxon>Neoptera</taxon>
        <taxon>Endopterygota</taxon>
        <taxon>Diptera</taxon>
        <taxon>Nematocera</taxon>
        <taxon>Culicoidea</taxon>
        <taxon>Culicidae</taxon>
        <taxon>Anophelinae</taxon>
        <taxon>Anopheles</taxon>
        <taxon>culicifacies species complex</taxon>
    </lineage>
</organism>